<reference evidence="2" key="1">
    <citation type="submission" date="2020-10" db="EMBL/GenBank/DDBJ databases">
        <authorList>
            <person name="Gilroy R."/>
        </authorList>
    </citation>
    <scope>NUCLEOTIDE SEQUENCE</scope>
    <source>
        <strain evidence="2">CHK190-19873</strain>
    </source>
</reference>
<feature type="compositionally biased region" description="Polar residues" evidence="1">
    <location>
        <begin position="207"/>
        <end position="217"/>
    </location>
</feature>
<evidence type="ECO:0000313" key="3">
    <source>
        <dbReference type="Proteomes" id="UP000823935"/>
    </source>
</evidence>
<evidence type="ECO:0000313" key="2">
    <source>
        <dbReference type="EMBL" id="HIS32412.1"/>
    </source>
</evidence>
<sequence>MSEYRRFVSYVYAYTNGKKEKNTGFVKVESRAGSCKMQIRLQKIPQEEKALDIYAFVRRGESLPGIFLGKIPVRAGLAEGTVRAGSGRIGGKWKLDELAGIWLLSQRGVSYITVWDDLPVTEGQLMTGEMGDADGASPGAAEAAEVRANEKLPGTAVAAGAGDELTGEALKKVSDMKGTGLELEEAANMEVPETASHAAAPPEESQAVPSETRTRQLTEALRSGRLSEYACREPEQRGEEEPRADQPRGREEEPGEDRPHGGEEPLREEGIRGGEEEPRADQPHGGEEPLREEWIRGGEEEPRADQPRGRKEEPGEDRPRGKETHTDLTGAGYIRPERKSIVPPEAGMRRNPILTQHAGSKQPYGTSAGIKAGQTAGAELRADWQCPAGLSCRWNCLSAKCAHEMPFEDAQIQDCIQISPKDTTALKRQNWGLGRNRFLQHGFVRYRKLLLIRLKNGTWLLGVPGTCTPQDRKTAAVYGFTQFLPVKAQADRAAASPFGYWCRQVE</sequence>
<accession>A0A9D1EUC2</accession>
<gene>
    <name evidence="2" type="ORF">IAB44_12850</name>
</gene>
<proteinExistence type="predicted"/>
<dbReference type="Proteomes" id="UP000823935">
    <property type="component" value="Unassembled WGS sequence"/>
</dbReference>
<feature type="compositionally biased region" description="Basic and acidic residues" evidence="1">
    <location>
        <begin position="230"/>
        <end position="326"/>
    </location>
</feature>
<dbReference type="EMBL" id="DVIQ01000079">
    <property type="protein sequence ID" value="HIS32412.1"/>
    <property type="molecule type" value="Genomic_DNA"/>
</dbReference>
<organism evidence="2 3">
    <name type="scientific">Candidatus Limivivens intestinipullorum</name>
    <dbReference type="NCBI Taxonomy" id="2840858"/>
    <lineage>
        <taxon>Bacteria</taxon>
        <taxon>Bacillati</taxon>
        <taxon>Bacillota</taxon>
        <taxon>Clostridia</taxon>
        <taxon>Lachnospirales</taxon>
        <taxon>Lachnospiraceae</taxon>
        <taxon>Lachnospiraceae incertae sedis</taxon>
        <taxon>Candidatus Limivivens</taxon>
    </lineage>
</organism>
<comment type="caution">
    <text evidence="2">The sequence shown here is derived from an EMBL/GenBank/DDBJ whole genome shotgun (WGS) entry which is preliminary data.</text>
</comment>
<feature type="region of interest" description="Disordered" evidence="1">
    <location>
        <begin position="191"/>
        <end position="329"/>
    </location>
</feature>
<dbReference type="AlphaFoldDB" id="A0A9D1EUC2"/>
<reference evidence="2" key="2">
    <citation type="journal article" date="2021" name="PeerJ">
        <title>Extensive microbial diversity within the chicken gut microbiome revealed by metagenomics and culture.</title>
        <authorList>
            <person name="Gilroy R."/>
            <person name="Ravi A."/>
            <person name="Getino M."/>
            <person name="Pursley I."/>
            <person name="Horton D.L."/>
            <person name="Alikhan N.F."/>
            <person name="Baker D."/>
            <person name="Gharbi K."/>
            <person name="Hall N."/>
            <person name="Watson M."/>
            <person name="Adriaenssens E.M."/>
            <person name="Foster-Nyarko E."/>
            <person name="Jarju S."/>
            <person name="Secka A."/>
            <person name="Antonio M."/>
            <person name="Oren A."/>
            <person name="Chaudhuri R.R."/>
            <person name="La Ragione R."/>
            <person name="Hildebrand F."/>
            <person name="Pallen M.J."/>
        </authorList>
    </citation>
    <scope>NUCLEOTIDE SEQUENCE</scope>
    <source>
        <strain evidence="2">CHK190-19873</strain>
    </source>
</reference>
<evidence type="ECO:0000256" key="1">
    <source>
        <dbReference type="SAM" id="MobiDB-lite"/>
    </source>
</evidence>
<name>A0A9D1EUC2_9FIRM</name>
<protein>
    <submittedName>
        <fullName evidence="2">Uncharacterized protein</fullName>
    </submittedName>
</protein>